<dbReference type="AlphaFoldDB" id="A0A024SBW1"/>
<organism evidence="1 2">
    <name type="scientific">Hypocrea jecorina (strain ATCC 56765 / BCRC 32924 / NRRL 11460 / Rut C-30)</name>
    <name type="common">Trichoderma reesei</name>
    <dbReference type="NCBI Taxonomy" id="1344414"/>
    <lineage>
        <taxon>Eukaryota</taxon>
        <taxon>Fungi</taxon>
        <taxon>Dikarya</taxon>
        <taxon>Ascomycota</taxon>
        <taxon>Pezizomycotina</taxon>
        <taxon>Sordariomycetes</taxon>
        <taxon>Hypocreomycetidae</taxon>
        <taxon>Hypocreales</taxon>
        <taxon>Hypocreaceae</taxon>
        <taxon>Trichoderma</taxon>
    </lineage>
</organism>
<dbReference type="EMBL" id="KI911147">
    <property type="protein sequence ID" value="ETS01687.1"/>
    <property type="molecule type" value="Genomic_DNA"/>
</dbReference>
<dbReference type="OrthoDB" id="4739136at2759"/>
<dbReference type="Proteomes" id="UP000024376">
    <property type="component" value="Unassembled WGS sequence"/>
</dbReference>
<dbReference type="KEGG" id="trr:M419DRAFT_79550"/>
<reference evidence="2" key="1">
    <citation type="journal article" date="2013" name="Ind. Biotechnol.">
        <title>Comparative genomics analysis of Trichoderma reesei strains.</title>
        <authorList>
            <person name="Koike H."/>
            <person name="Aerts A."/>
            <person name="LaButti K."/>
            <person name="Grigoriev I.V."/>
            <person name="Baker S.E."/>
        </authorList>
    </citation>
    <scope>NUCLEOTIDE SEQUENCE [LARGE SCALE GENOMIC DNA]</scope>
    <source>
        <strain evidence="2">ATCC 56765 / BCRC 32924 / NRRL 11460 / Rut C-30</strain>
    </source>
</reference>
<name>A0A024SBW1_HYPJR</name>
<accession>A0A024SBW1</accession>
<protein>
    <submittedName>
        <fullName evidence="1">Uncharacterized protein</fullName>
    </submittedName>
</protein>
<gene>
    <name evidence="1" type="ORF">M419DRAFT_79550</name>
</gene>
<evidence type="ECO:0000313" key="2">
    <source>
        <dbReference type="Proteomes" id="UP000024376"/>
    </source>
</evidence>
<dbReference type="HOGENOM" id="CLU_576178_0_0_1"/>
<evidence type="ECO:0000313" key="1">
    <source>
        <dbReference type="EMBL" id="ETS01687.1"/>
    </source>
</evidence>
<sequence>MASAKAQANDKRLVAEVAGKGDYSDEPPADLDLIRARVVLPPNWLVYPSGLELPETLKDIRERYQVWIVSLESTQAFDIYSDSIARLQDAVTAFNQLVHDLRLRKELLAEVLTVQHCSRANKDTRISLKLMSRPEVISQLVGRHDIPAISAALLESLRPHLINSTECLMSLSSNLRMRVNFGILKAVLRKKEIPEVLTYDEFVEAAKTYSVRGGIGLHDRFSEIKLSNHIIKHLLALDGNGGIRLVKDTVKRAYSLTMRLNQLDQKEVWLQDWAGDGDAALPRARMGVAMPTSYLDWVMAAPDMRVDWGLRADEYVVESVPEEFHGLIKELKLKPARYKENGDFLRPAEVIFPRPGGWKDRIKQTRLKTSFVAEIHDTPYLLEISITQIWDKYKTKAKPRTVWGMEIYGKHWDSAMNHVDPISRRKDWGEAQRNVWVGKDPNMWKRFQSFLEVVLHVQKHVQDIPPLTDEDLEHTESEAGE</sequence>
<proteinExistence type="predicted"/>